<dbReference type="Proteomes" id="UP000294065">
    <property type="component" value="Unassembled WGS sequence"/>
</dbReference>
<gene>
    <name evidence="1" type="ORF">EXD98_13815</name>
</gene>
<dbReference type="RefSeq" id="WP_130173641.1">
    <property type="nucleotide sequence ID" value="NZ_SGTH01000006.1"/>
</dbReference>
<protein>
    <recommendedName>
        <fullName evidence="3">DKNYY family protein</fullName>
    </recommendedName>
</protein>
<dbReference type="EMBL" id="SGTH01000006">
    <property type="protein sequence ID" value="RZH26921.1"/>
    <property type="molecule type" value="Genomic_DNA"/>
</dbReference>
<sequence>MKNSLFFTGIFVSGLSSAIACEPSPPPVYKVQNNAVYFHEHSWDKTDKQLMVSRDIKNFKIINALYAKDSVAVYYLGNVLQSADPASFKFLGGLEGLVTKDGYSKDAHHVYFLGKSITEADPNSFKLFENTEAFAKDKQHVYFKRDILKQLNTATTKSLGNGYWSELHKLYYFSNNDNSRESILTLISDQFDGKYQHLDDYFLSAQGVFKKGEKTSFDPSSFKVLARKDIGNTCFPQVVATLISDKHGTWLGDKKLKIHLRVVNGYTNIFESDTQELYVFSRDDGLKNLGLKSQLTLINSDDGILIQSDKNTYLLDQYSLRDISGSIPAHTKLSIYAPLDGTLILIGGEQLYIFDGSLHPISEDMLRLIYIDDDSAVFEDKVDEILNVSHGSVMTNNPKHSNSYPFDVSGMKFIRYSKMLADLMKLKNIELEPEQGMFLVKKYITFADGSPVIQINEWQYEQLLKYVVSDAEWEIIRKEKVRLYLSQLAQEK</sequence>
<dbReference type="Pfam" id="PF13644">
    <property type="entry name" value="DKNYY"/>
    <property type="match status" value="2"/>
</dbReference>
<comment type="caution">
    <text evidence="1">The sequence shown here is derived from an EMBL/GenBank/DDBJ whole genome shotgun (WGS) entry which is preliminary data.</text>
</comment>
<accession>A0AAE8G9N2</accession>
<evidence type="ECO:0000313" key="1">
    <source>
        <dbReference type="EMBL" id="RZH26921.1"/>
    </source>
</evidence>
<name>A0AAE8G9N2_ACIPI</name>
<reference evidence="1 2" key="1">
    <citation type="submission" date="2019-02" db="EMBL/GenBank/DDBJ databases">
        <title>The Batch Genome Submission of Acinetobacter spp. strains.</title>
        <authorList>
            <person name="Qin J."/>
            <person name="Hu Y."/>
            <person name="Ye H."/>
            <person name="Wei L."/>
            <person name="Feng Y."/>
            <person name="Zong Z."/>
        </authorList>
    </citation>
    <scope>NUCLEOTIDE SEQUENCE [LARGE SCALE GENOMIC DNA]</scope>
    <source>
        <strain evidence="1 2">WCHAP100012</strain>
    </source>
</reference>
<evidence type="ECO:0000313" key="2">
    <source>
        <dbReference type="Proteomes" id="UP000294065"/>
    </source>
</evidence>
<organism evidence="1 2">
    <name type="scientific">Acinetobacter pittii</name>
    <name type="common">Acinetobacter genomosp. 3</name>
    <dbReference type="NCBI Taxonomy" id="48296"/>
    <lineage>
        <taxon>Bacteria</taxon>
        <taxon>Pseudomonadati</taxon>
        <taxon>Pseudomonadota</taxon>
        <taxon>Gammaproteobacteria</taxon>
        <taxon>Moraxellales</taxon>
        <taxon>Moraxellaceae</taxon>
        <taxon>Acinetobacter</taxon>
        <taxon>Acinetobacter calcoaceticus/baumannii complex</taxon>
    </lineage>
</organism>
<proteinExistence type="predicted"/>
<dbReference type="InterPro" id="IPR027375">
    <property type="entry name" value="DKNYY"/>
</dbReference>
<evidence type="ECO:0008006" key="3">
    <source>
        <dbReference type="Google" id="ProtNLM"/>
    </source>
</evidence>
<dbReference type="PROSITE" id="PS51257">
    <property type="entry name" value="PROKAR_LIPOPROTEIN"/>
    <property type="match status" value="1"/>
</dbReference>
<dbReference type="AlphaFoldDB" id="A0AAE8G9N2"/>